<accession>A0A0E9LRZ2</accession>
<dbReference type="AlphaFoldDB" id="A0A0E9LRZ2"/>
<organism evidence="3 4">
    <name type="scientific">Geofilum rubicundum JCM 15548</name>
    <dbReference type="NCBI Taxonomy" id="1236989"/>
    <lineage>
        <taxon>Bacteria</taxon>
        <taxon>Pseudomonadati</taxon>
        <taxon>Bacteroidota</taxon>
        <taxon>Bacteroidia</taxon>
        <taxon>Marinilabiliales</taxon>
        <taxon>Marinilabiliaceae</taxon>
        <taxon>Geofilum</taxon>
    </lineage>
</organism>
<dbReference type="Pfam" id="PF12904">
    <property type="entry name" value="Collagen_bind_2"/>
    <property type="match status" value="1"/>
</dbReference>
<gene>
    <name evidence="3" type="ORF">JCM15548_14771</name>
</gene>
<dbReference type="InterPro" id="IPR024749">
    <property type="entry name" value="Collagen-bd_put"/>
</dbReference>
<dbReference type="InterPro" id="IPR017853">
    <property type="entry name" value="GH"/>
</dbReference>
<dbReference type="PANTHER" id="PTHR37836">
    <property type="entry name" value="LMO1036 PROTEIN"/>
    <property type="match status" value="1"/>
</dbReference>
<dbReference type="PANTHER" id="PTHR37836:SF3">
    <property type="entry name" value="ENDOGLUCANASE"/>
    <property type="match status" value="1"/>
</dbReference>
<evidence type="ECO:0000313" key="3">
    <source>
        <dbReference type="EMBL" id="GAO27901.1"/>
    </source>
</evidence>
<dbReference type="SUPFAM" id="SSF51445">
    <property type="entry name" value="(Trans)glycosidases"/>
    <property type="match status" value="1"/>
</dbReference>
<feature type="domain" description="Apiosidase-like catalytic" evidence="2">
    <location>
        <begin position="29"/>
        <end position="349"/>
    </location>
</feature>
<dbReference type="EMBL" id="BAZW01000141">
    <property type="protein sequence ID" value="GAO27901.1"/>
    <property type="molecule type" value="Genomic_DNA"/>
</dbReference>
<evidence type="ECO:0000313" key="4">
    <source>
        <dbReference type="Proteomes" id="UP000032900"/>
    </source>
</evidence>
<dbReference type="InterPro" id="IPR025277">
    <property type="entry name" value="Apiosidase-like_cat_dom"/>
</dbReference>
<comment type="caution">
    <text evidence="3">The sequence shown here is derived from an EMBL/GenBank/DDBJ whole genome shotgun (WGS) entry which is preliminary data.</text>
</comment>
<evidence type="ECO:0008006" key="5">
    <source>
        <dbReference type="Google" id="ProtNLM"/>
    </source>
</evidence>
<evidence type="ECO:0000259" key="1">
    <source>
        <dbReference type="Pfam" id="PF12904"/>
    </source>
</evidence>
<sequence>MKHILFILVSFLIIQTSLGQNLPLLKISSDSNYIVTHDNEPFFWLGGTAWELIHRLGKEEIDKYLADRANKGFTVIQTVILAELDGLNTPNAYGEKPLINNDPTKLNEQYFTHVDYVIEKANELGLYIALLPSWGDKFNKKWGTGPEIFNTENARIYGELLAKRYLNYNNLIWILGGDRALENENHFEIVRAMAKGIREIDRNHLISFHPVGAKKATDFLNDKWLDFDMYQSGHSRTAKEYSYVLDSKKSSTKRPIINGEARYENIPDRFWEEKSHGWLDDADVRVSAYWSLIAGAAGYTYGCNDIWQMYDVSKVPIINARTDWQAALQLPGSSQMGFMRRIFEKLSWQKMILNQNLILNNNPENESYILSAISSDKKVVIAYTPIGNPIKIDLAQIDSKRINAYWFNPRSGKIKRIGDFENITPQEFKPWSSGWGSDFLLILTAENYKIDFKDLNK</sequence>
<dbReference type="OrthoDB" id="59486at2"/>
<keyword evidence="4" id="KW-1185">Reference proteome</keyword>
<reference evidence="3 4" key="1">
    <citation type="journal article" date="2015" name="Microbes Environ.">
        <title>Distribution and evolution of nitrogen fixation genes in the phylum bacteroidetes.</title>
        <authorList>
            <person name="Inoue J."/>
            <person name="Oshima K."/>
            <person name="Suda W."/>
            <person name="Sakamoto M."/>
            <person name="Iino T."/>
            <person name="Noda S."/>
            <person name="Hongoh Y."/>
            <person name="Hattori M."/>
            <person name="Ohkuma M."/>
        </authorList>
    </citation>
    <scope>NUCLEOTIDE SEQUENCE [LARGE SCALE GENOMIC DNA]</scope>
    <source>
        <strain evidence="3">JCM 15548</strain>
    </source>
</reference>
<evidence type="ECO:0000259" key="2">
    <source>
        <dbReference type="Pfam" id="PF13204"/>
    </source>
</evidence>
<proteinExistence type="predicted"/>
<protein>
    <recommendedName>
        <fullName evidence="5">DUF4038 domain-containing protein</fullName>
    </recommendedName>
</protein>
<dbReference type="Proteomes" id="UP000032900">
    <property type="component" value="Unassembled WGS sequence"/>
</dbReference>
<dbReference type="Gene3D" id="3.20.20.80">
    <property type="entry name" value="Glycosidases"/>
    <property type="match status" value="1"/>
</dbReference>
<dbReference type="Pfam" id="PF13204">
    <property type="entry name" value="Apiosidase"/>
    <property type="match status" value="1"/>
</dbReference>
<feature type="domain" description="Putative collagen-binding" evidence="1">
    <location>
        <begin position="354"/>
        <end position="443"/>
    </location>
</feature>
<name>A0A0E9LRZ2_9BACT</name>
<dbReference type="STRING" id="1236989.JCM15548_14771"/>